<evidence type="ECO:0000313" key="3">
    <source>
        <dbReference type="Proteomes" id="UP000267606"/>
    </source>
</evidence>
<reference evidence="2 3" key="2">
    <citation type="submission" date="2018-11" db="EMBL/GenBank/DDBJ databases">
        <authorList>
            <consortium name="Pathogen Informatics"/>
        </authorList>
    </citation>
    <scope>NUCLEOTIDE SEQUENCE [LARGE SCALE GENOMIC DNA]</scope>
</reference>
<dbReference type="Proteomes" id="UP000267606">
    <property type="component" value="Unassembled WGS sequence"/>
</dbReference>
<dbReference type="GO" id="GO:0005789">
    <property type="term" value="C:endoplasmic reticulum membrane"/>
    <property type="evidence" value="ECO:0007669"/>
    <property type="project" value="UniProtKB-SubCell"/>
</dbReference>
<dbReference type="WBParaSite" id="OFLC_0001112601-mRNA-1">
    <property type="protein sequence ID" value="OFLC_0001112601-mRNA-1"/>
    <property type="gene ID" value="OFLC_0001112601"/>
</dbReference>
<name>A0A183HUG4_9BILA</name>
<protein>
    <submittedName>
        <fullName evidence="4">SHSP domain-containing protein</fullName>
    </submittedName>
</protein>
<dbReference type="GO" id="GO:0008289">
    <property type="term" value="F:lipid binding"/>
    <property type="evidence" value="ECO:0007669"/>
    <property type="project" value="TreeGrafter"/>
</dbReference>
<dbReference type="PANTHER" id="PTHR13466:SF0">
    <property type="entry name" value="SMP-LTD DOMAIN-CONTAINING PROTEIN"/>
    <property type="match status" value="1"/>
</dbReference>
<evidence type="ECO:0000313" key="4">
    <source>
        <dbReference type="WBParaSite" id="OFLC_0001112601-mRNA-1"/>
    </source>
</evidence>
<accession>A0A183HUG4</accession>
<gene>
    <name evidence="2" type="ORF">OFLC_LOCUS11124</name>
</gene>
<evidence type="ECO:0000313" key="2">
    <source>
        <dbReference type="EMBL" id="VDO74046.1"/>
    </source>
</evidence>
<dbReference type="AlphaFoldDB" id="A0A183HUG4"/>
<keyword evidence="3" id="KW-1185">Reference proteome</keyword>
<reference evidence="4" key="1">
    <citation type="submission" date="2016-06" db="UniProtKB">
        <authorList>
            <consortium name="WormBaseParasite"/>
        </authorList>
    </citation>
    <scope>IDENTIFICATION</scope>
</reference>
<dbReference type="EMBL" id="UZAJ01015655">
    <property type="protein sequence ID" value="VDO74046.1"/>
    <property type="molecule type" value="Genomic_DNA"/>
</dbReference>
<proteinExistence type="predicted"/>
<dbReference type="PANTHER" id="PTHR13466">
    <property type="entry name" value="TEX2 PROTEIN-RELATED"/>
    <property type="match status" value="1"/>
</dbReference>
<dbReference type="STRING" id="387005.A0A183HUG4"/>
<evidence type="ECO:0000256" key="1">
    <source>
        <dbReference type="ARBA" id="ARBA00004586"/>
    </source>
</evidence>
<comment type="subcellular location">
    <subcellularLocation>
        <location evidence="1">Endoplasmic reticulum membrane</location>
    </subcellularLocation>
</comment>
<sequence>MNELRGKYDSSTYHVNNAQTVLVSLDGNLLRVSRPERAVLKHAFHTDPTLAEAEPAISSQSIYNLTGAVVTLRPKRLARRRWWSRKYPIHIRLASRDSEISTFPLLRRSFSMNEPIKLAKSSSSSDEGCDTTAHNLVRGRKKKMSA</sequence>
<organism evidence="4">
    <name type="scientific">Onchocerca flexuosa</name>
    <dbReference type="NCBI Taxonomy" id="387005"/>
    <lineage>
        <taxon>Eukaryota</taxon>
        <taxon>Metazoa</taxon>
        <taxon>Ecdysozoa</taxon>
        <taxon>Nematoda</taxon>
        <taxon>Chromadorea</taxon>
        <taxon>Rhabditida</taxon>
        <taxon>Spirurina</taxon>
        <taxon>Spiruromorpha</taxon>
        <taxon>Filarioidea</taxon>
        <taxon>Onchocercidae</taxon>
        <taxon>Onchocerca</taxon>
    </lineage>
</organism>